<protein>
    <recommendedName>
        <fullName evidence="5">LPXTG cell wall anchor domain-containing protein</fullName>
    </recommendedName>
</protein>
<dbReference type="RefSeq" id="WP_129257820.1">
    <property type="nucleotide sequence ID" value="NZ_JBGKFY010000002.1"/>
</dbReference>
<gene>
    <name evidence="3" type="ORF">ETP43_09020</name>
</gene>
<comment type="caution">
    <text evidence="3">The sequence shown here is derived from an EMBL/GenBank/DDBJ whole genome shotgun (WGS) entry which is preliminary data.</text>
</comment>
<keyword evidence="4" id="KW-1185">Reference proteome</keyword>
<sequence>MKKILAVLCSAVLTVAMTVTAFAQPSVVASGVVTGINKAVDADGNTIGEIKIDPIESRFDNLTDEQKKEVEAIKTLDKLKEVLGDKYQDGMSVVDLKDVYLYGDADVKFPITITFDVLGVTSSSKVEVLHYDTTASKWEVLESSVGEGTITATFNSLSPVAFVVDNQTAAAIDKANAGTTTGSNTSTVSPKTGEGNTMMMVAMFAAIGLAGMTVVAAGRKRA</sequence>
<evidence type="ECO:0008006" key="5">
    <source>
        <dbReference type="Google" id="ProtNLM"/>
    </source>
</evidence>
<name>A0A4Q1RI91_9FIRM</name>
<feature type="transmembrane region" description="Helical" evidence="1">
    <location>
        <begin position="198"/>
        <end position="218"/>
    </location>
</feature>
<dbReference type="AlphaFoldDB" id="A0A4Q1RI91"/>
<feature type="signal peptide" evidence="2">
    <location>
        <begin position="1"/>
        <end position="23"/>
    </location>
</feature>
<reference evidence="3 4" key="1">
    <citation type="submission" date="2019-01" db="EMBL/GenBank/DDBJ databases">
        <title>Blautia sp. nov. KGMB01111 isolated human feces.</title>
        <authorList>
            <person name="Park J.-E."/>
            <person name="Kim J.-S."/>
            <person name="Park S.-H."/>
        </authorList>
    </citation>
    <scope>NUCLEOTIDE SEQUENCE [LARGE SCALE GENOMIC DNA]</scope>
    <source>
        <strain evidence="3 4">KGMB01111</strain>
    </source>
</reference>
<evidence type="ECO:0000313" key="4">
    <source>
        <dbReference type="Proteomes" id="UP000290106"/>
    </source>
</evidence>
<evidence type="ECO:0000256" key="1">
    <source>
        <dbReference type="SAM" id="Phobius"/>
    </source>
</evidence>
<organism evidence="3 4">
    <name type="scientific">Blautia faecicola</name>
    <dbReference type="NCBI Taxonomy" id="2509240"/>
    <lineage>
        <taxon>Bacteria</taxon>
        <taxon>Bacillati</taxon>
        <taxon>Bacillota</taxon>
        <taxon>Clostridia</taxon>
        <taxon>Lachnospirales</taxon>
        <taxon>Lachnospiraceae</taxon>
        <taxon>Blautia</taxon>
    </lineage>
</organism>
<feature type="chain" id="PRO_5020535778" description="LPXTG cell wall anchor domain-containing protein" evidence="2">
    <location>
        <begin position="24"/>
        <end position="222"/>
    </location>
</feature>
<dbReference type="OrthoDB" id="1978597at2"/>
<keyword evidence="1" id="KW-0812">Transmembrane</keyword>
<accession>A0A4Q1RI91</accession>
<evidence type="ECO:0000313" key="3">
    <source>
        <dbReference type="EMBL" id="RXS75348.1"/>
    </source>
</evidence>
<proteinExistence type="predicted"/>
<keyword evidence="1" id="KW-0472">Membrane</keyword>
<dbReference type="Proteomes" id="UP000290106">
    <property type="component" value="Unassembled WGS sequence"/>
</dbReference>
<dbReference type="EMBL" id="SDKC01000001">
    <property type="protein sequence ID" value="RXS75348.1"/>
    <property type="molecule type" value="Genomic_DNA"/>
</dbReference>
<evidence type="ECO:0000256" key="2">
    <source>
        <dbReference type="SAM" id="SignalP"/>
    </source>
</evidence>
<keyword evidence="2" id="KW-0732">Signal</keyword>
<keyword evidence="1" id="KW-1133">Transmembrane helix</keyword>